<dbReference type="GeneID" id="30033678"/>
<evidence type="ECO:0000256" key="1">
    <source>
        <dbReference type="SAM" id="MobiDB-lite"/>
    </source>
</evidence>
<dbReference type="EMBL" id="CP014501">
    <property type="protein sequence ID" value="ANB13536.1"/>
    <property type="molecule type" value="Genomic_DNA"/>
</dbReference>
<dbReference type="Proteomes" id="UP000189580">
    <property type="component" value="Chromosome a"/>
</dbReference>
<proteinExistence type="predicted"/>
<dbReference type="AlphaFoldDB" id="A0A167E1J8"/>
<dbReference type="KEGG" id="slb:AWJ20_1832"/>
<feature type="region of interest" description="Disordered" evidence="1">
    <location>
        <begin position="312"/>
        <end position="342"/>
    </location>
</feature>
<sequence length="480" mass="54796">MTSNNSIGEGDNNTGSEIMDVASHIRIHIGSISQSLANKIDKFETRIQKYGEVIKPLELHKKPALDTYFAFITLNATPSQLNSFKKAFNGAKFMGSTLSVGVAKQDYTERLEQERKEQERIDSISLLSHDQLKRLYSRQRPQLNFRDHVIHGRERTTKRKNLRYATYRITKFNKEGKKVTVQLRCKKTKLWGFQKDKTLDALVYRYTNGQWKDGNGDTIEVTNIRLPRSIMTSNTSLLDNEEDEDAKEDREKNLKIFEQMFGDGMDFVPKPMKYNDDDEDEEEPADDQSKASTTETDESDFEDLIASQEAFGNEPEHTQESSKFQSGPAKEVATADDEEVLPTEGTTTSALRSLFNPSQDNTGFSLFGGDDDENEGDETEDIIMHDPVETTVVRSAAMMAPVPLAPLNERARGLFFAHSDSPFLHSQSQVAQLKSSTFNGAAWEEEFWSKRGEWNRELRRHRRDVLRQLKKKNQGKRAIL</sequence>
<gene>
    <name evidence="2" type="primary">NOP8</name>
    <name evidence="2" type="ORF">AWJ20_1832</name>
</gene>
<keyword evidence="3" id="KW-1185">Reference proteome</keyword>
<protein>
    <submittedName>
        <fullName evidence="2">Nop8p</fullName>
    </submittedName>
</protein>
<organism evidence="2 3">
    <name type="scientific">Sugiyamaella lignohabitans</name>
    <dbReference type="NCBI Taxonomy" id="796027"/>
    <lineage>
        <taxon>Eukaryota</taxon>
        <taxon>Fungi</taxon>
        <taxon>Dikarya</taxon>
        <taxon>Ascomycota</taxon>
        <taxon>Saccharomycotina</taxon>
        <taxon>Dipodascomycetes</taxon>
        <taxon>Dipodascales</taxon>
        <taxon>Trichomonascaceae</taxon>
        <taxon>Sugiyamaella</taxon>
    </lineage>
</organism>
<reference evidence="2 3" key="1">
    <citation type="submission" date="2016-02" db="EMBL/GenBank/DDBJ databases">
        <title>Complete genome sequence and transcriptome regulation of the pentose utilising yeast Sugiyamaella lignohabitans.</title>
        <authorList>
            <person name="Bellasio M."/>
            <person name="Peymann A."/>
            <person name="Valli M."/>
            <person name="Sipitzky M."/>
            <person name="Graf A."/>
            <person name="Sauer M."/>
            <person name="Marx H."/>
            <person name="Mattanovich D."/>
        </authorList>
    </citation>
    <scope>NUCLEOTIDE SEQUENCE [LARGE SCALE GENOMIC DNA]</scope>
    <source>
        <strain evidence="2 3">CBS 10342</strain>
    </source>
</reference>
<feature type="compositionally biased region" description="Acidic residues" evidence="1">
    <location>
        <begin position="276"/>
        <end position="286"/>
    </location>
</feature>
<evidence type="ECO:0000313" key="2">
    <source>
        <dbReference type="EMBL" id="ANB13536.1"/>
    </source>
</evidence>
<dbReference type="RefSeq" id="XP_018736013.1">
    <property type="nucleotide sequence ID" value="XM_018878741.1"/>
</dbReference>
<accession>A0A167E1J8</accession>
<dbReference type="OrthoDB" id="21643at2759"/>
<evidence type="ECO:0000313" key="3">
    <source>
        <dbReference type="Proteomes" id="UP000189580"/>
    </source>
</evidence>
<feature type="region of interest" description="Disordered" evidence="1">
    <location>
        <begin position="264"/>
        <end position="300"/>
    </location>
</feature>
<name>A0A167E1J8_9ASCO</name>